<keyword evidence="3" id="KW-1185">Reference proteome</keyword>
<name>A0A229SQH5_9PSEU</name>
<feature type="chain" id="PRO_5012036800" evidence="1">
    <location>
        <begin position="27"/>
        <end position="244"/>
    </location>
</feature>
<dbReference type="AlphaFoldDB" id="A0A229SQH5"/>
<dbReference type="OrthoDB" id="3681924at2"/>
<proteinExistence type="predicted"/>
<keyword evidence="1" id="KW-0732">Signal</keyword>
<accession>A0A229SQH5</accession>
<feature type="signal peptide" evidence="1">
    <location>
        <begin position="1"/>
        <end position="26"/>
    </location>
</feature>
<organism evidence="2 3">
    <name type="scientific">Amycolatopsis vastitatis</name>
    <dbReference type="NCBI Taxonomy" id="1905142"/>
    <lineage>
        <taxon>Bacteria</taxon>
        <taxon>Bacillati</taxon>
        <taxon>Actinomycetota</taxon>
        <taxon>Actinomycetes</taxon>
        <taxon>Pseudonocardiales</taxon>
        <taxon>Pseudonocardiaceae</taxon>
        <taxon>Amycolatopsis</taxon>
    </lineage>
</organism>
<reference evidence="3" key="1">
    <citation type="submission" date="2017-07" db="EMBL/GenBank/DDBJ databases">
        <title>Comparative genome mining reveals phylogenetic distribution patterns of secondary metabolites in Amycolatopsis.</title>
        <authorList>
            <person name="Adamek M."/>
            <person name="Alanjary M."/>
            <person name="Sales-Ortells H."/>
            <person name="Goodfellow M."/>
            <person name="Bull A.T."/>
            <person name="Kalinowski J."/>
            <person name="Ziemert N."/>
        </authorList>
    </citation>
    <scope>NUCLEOTIDE SEQUENCE [LARGE SCALE GENOMIC DNA]</scope>
    <source>
        <strain evidence="3">H5</strain>
    </source>
</reference>
<evidence type="ECO:0000313" key="2">
    <source>
        <dbReference type="EMBL" id="OXM61136.1"/>
    </source>
</evidence>
<sequence>MKRRLITCVVAFILPLTTVVGAPAQAAPATRGTAHPNVDVITIIQAAKAAYDAYKSFASGGGSLNTAVSRILTAIQQAQEAIISHIDAIATTDARACAQDAVVDFPNFDRLTPDNQQAFAVAATKCSNLIDSLMGTVVDKHAKDQLGYSANAVGPIALITRSRSGLDNHSFVPVLRDTNQQISTSLVPACSFIFDPDFQGKVWACASYDGGFDEELDRTRAQTFAAAATSWPMANQTLAQLAGL</sequence>
<comment type="caution">
    <text evidence="2">The sequence shown here is derived from an EMBL/GenBank/DDBJ whole genome shotgun (WGS) entry which is preliminary data.</text>
</comment>
<evidence type="ECO:0000256" key="1">
    <source>
        <dbReference type="SAM" id="SignalP"/>
    </source>
</evidence>
<gene>
    <name evidence="2" type="ORF">CF165_39450</name>
</gene>
<evidence type="ECO:0000313" key="3">
    <source>
        <dbReference type="Proteomes" id="UP000215199"/>
    </source>
</evidence>
<dbReference type="Proteomes" id="UP000215199">
    <property type="component" value="Unassembled WGS sequence"/>
</dbReference>
<protein>
    <submittedName>
        <fullName evidence="2">Uncharacterized protein</fullName>
    </submittedName>
</protein>
<dbReference type="EMBL" id="NMUL01000049">
    <property type="protein sequence ID" value="OXM61136.1"/>
    <property type="molecule type" value="Genomic_DNA"/>
</dbReference>